<reference evidence="1" key="1">
    <citation type="submission" date="2018-05" db="EMBL/GenBank/DDBJ databases">
        <authorList>
            <person name="Lanie J.A."/>
            <person name="Ng W.-L."/>
            <person name="Kazmierczak K.M."/>
            <person name="Andrzejewski T.M."/>
            <person name="Davidsen T.M."/>
            <person name="Wayne K.J."/>
            <person name="Tettelin H."/>
            <person name="Glass J.I."/>
            <person name="Rusch D."/>
            <person name="Podicherti R."/>
            <person name="Tsui H.-C.T."/>
            <person name="Winkler M.E."/>
        </authorList>
    </citation>
    <scope>NUCLEOTIDE SEQUENCE</scope>
</reference>
<accession>A0A382IXT6</accession>
<protein>
    <submittedName>
        <fullName evidence="1">Uncharacterized protein</fullName>
    </submittedName>
</protein>
<dbReference type="EMBL" id="UINC01070084">
    <property type="protein sequence ID" value="SVC03947.1"/>
    <property type="molecule type" value="Genomic_DNA"/>
</dbReference>
<gene>
    <name evidence="1" type="ORF">METZ01_LOCUS256801</name>
</gene>
<sequence>MDSLYLLKMISETSVGRSFQIEKKNALHFTIKTKKCITFRDTNTV</sequence>
<evidence type="ECO:0000313" key="1">
    <source>
        <dbReference type="EMBL" id="SVC03947.1"/>
    </source>
</evidence>
<proteinExistence type="predicted"/>
<name>A0A382IXT6_9ZZZZ</name>
<dbReference type="AlphaFoldDB" id="A0A382IXT6"/>
<organism evidence="1">
    <name type="scientific">marine metagenome</name>
    <dbReference type="NCBI Taxonomy" id="408172"/>
    <lineage>
        <taxon>unclassified sequences</taxon>
        <taxon>metagenomes</taxon>
        <taxon>ecological metagenomes</taxon>
    </lineage>
</organism>